<dbReference type="InterPro" id="IPR047623">
    <property type="entry name" value="SatP"/>
</dbReference>
<feature type="transmembrane region" description="Helical" evidence="6">
    <location>
        <begin position="153"/>
        <end position="173"/>
    </location>
</feature>
<feature type="transmembrane region" description="Helical" evidence="6">
    <location>
        <begin position="128"/>
        <end position="146"/>
    </location>
</feature>
<dbReference type="Pfam" id="PF01184">
    <property type="entry name" value="Gpr1_Fun34_YaaH"/>
    <property type="match status" value="1"/>
</dbReference>
<feature type="transmembrane region" description="Helical" evidence="6">
    <location>
        <begin position="87"/>
        <end position="108"/>
    </location>
</feature>
<dbReference type="PANTHER" id="PTHR30178:SF3">
    <property type="entry name" value="SUCCINATE-ACETATE_PROTON SYMPORTER SATP"/>
    <property type="match status" value="1"/>
</dbReference>
<feature type="transmembrane region" description="Helical" evidence="6">
    <location>
        <begin position="61"/>
        <end position="80"/>
    </location>
</feature>
<keyword evidence="8" id="KW-1185">Reference proteome</keyword>
<sequence length="249" mass="26585">MALKSNNNEKLESLVGQTPQVSIFLQPIAPPAALGLAGFAGSTFVSAMWIAHWWGNGDSPTIFFPFVAFWGGLAQFIAGIEGFKARDVLVTVINTMWGAFWMSAGVMWLLNATGTLQAQSIDAHFPELASWFAVVAAFTWVGAFAATARDVILASLLACLATGSTIALCLFSYGGGVRAGMKAAAYFWIISSILAWWRVTVYLVEEAFGPKSKVASFFPVFRLPKEKSAPLVVPGLGEPGVKRGMPGVV</sequence>
<evidence type="ECO:0000256" key="2">
    <source>
        <dbReference type="ARBA" id="ARBA00005587"/>
    </source>
</evidence>
<comment type="caution">
    <text evidence="7">The sequence shown here is derived from an EMBL/GenBank/DDBJ whole genome shotgun (WGS) entry which is preliminary data.</text>
</comment>
<proteinExistence type="inferred from homology"/>
<name>A0ABQ8G7D9_9PEZI</name>
<organism evidence="7 8">
    <name type="scientific">Macrophomina phaseolina</name>
    <dbReference type="NCBI Taxonomy" id="35725"/>
    <lineage>
        <taxon>Eukaryota</taxon>
        <taxon>Fungi</taxon>
        <taxon>Dikarya</taxon>
        <taxon>Ascomycota</taxon>
        <taxon>Pezizomycotina</taxon>
        <taxon>Dothideomycetes</taxon>
        <taxon>Dothideomycetes incertae sedis</taxon>
        <taxon>Botryosphaeriales</taxon>
        <taxon>Botryosphaeriaceae</taxon>
        <taxon>Macrophomina</taxon>
    </lineage>
</organism>
<evidence type="ECO:0000313" key="7">
    <source>
        <dbReference type="EMBL" id="KAH7047315.1"/>
    </source>
</evidence>
<dbReference type="PANTHER" id="PTHR30178">
    <property type="entry name" value="INNER MEMBRANE PROTEIN YAAH"/>
    <property type="match status" value="1"/>
</dbReference>
<evidence type="ECO:0000256" key="4">
    <source>
        <dbReference type="ARBA" id="ARBA00022989"/>
    </source>
</evidence>
<reference evidence="7 8" key="1">
    <citation type="journal article" date="2021" name="Nat. Commun.">
        <title>Genetic determinants of endophytism in the Arabidopsis root mycobiome.</title>
        <authorList>
            <person name="Mesny F."/>
            <person name="Miyauchi S."/>
            <person name="Thiergart T."/>
            <person name="Pickel B."/>
            <person name="Atanasova L."/>
            <person name="Karlsson M."/>
            <person name="Huettel B."/>
            <person name="Barry K.W."/>
            <person name="Haridas S."/>
            <person name="Chen C."/>
            <person name="Bauer D."/>
            <person name="Andreopoulos W."/>
            <person name="Pangilinan J."/>
            <person name="LaButti K."/>
            <person name="Riley R."/>
            <person name="Lipzen A."/>
            <person name="Clum A."/>
            <person name="Drula E."/>
            <person name="Henrissat B."/>
            <person name="Kohler A."/>
            <person name="Grigoriev I.V."/>
            <person name="Martin F.M."/>
            <person name="Hacquard S."/>
        </authorList>
    </citation>
    <scope>NUCLEOTIDE SEQUENCE [LARGE SCALE GENOMIC DNA]</scope>
    <source>
        <strain evidence="7 8">MPI-SDFR-AT-0080</strain>
    </source>
</reference>
<evidence type="ECO:0000313" key="8">
    <source>
        <dbReference type="Proteomes" id="UP000774617"/>
    </source>
</evidence>
<dbReference type="EMBL" id="JAGTJR010000016">
    <property type="protein sequence ID" value="KAH7047315.1"/>
    <property type="molecule type" value="Genomic_DNA"/>
</dbReference>
<comment type="subcellular location">
    <subcellularLocation>
        <location evidence="1">Membrane</location>
        <topology evidence="1">Multi-pass membrane protein</topology>
    </subcellularLocation>
</comment>
<feature type="transmembrane region" description="Helical" evidence="6">
    <location>
        <begin position="185"/>
        <end position="204"/>
    </location>
</feature>
<keyword evidence="5 6" id="KW-0472">Membrane</keyword>
<accession>A0ABQ8G7D9</accession>
<comment type="similarity">
    <text evidence="2">Belongs to the acetate uptake transporter (AceTr) (TC 2.A.96) family.</text>
</comment>
<protein>
    <submittedName>
        <fullName evidence="7">GPR1/FUN34/yaaH family-domain-containing protein</fullName>
    </submittedName>
</protein>
<evidence type="ECO:0000256" key="6">
    <source>
        <dbReference type="SAM" id="Phobius"/>
    </source>
</evidence>
<evidence type="ECO:0000256" key="5">
    <source>
        <dbReference type="ARBA" id="ARBA00023136"/>
    </source>
</evidence>
<evidence type="ECO:0000256" key="1">
    <source>
        <dbReference type="ARBA" id="ARBA00004141"/>
    </source>
</evidence>
<dbReference type="InterPro" id="IPR000791">
    <property type="entry name" value="Gpr1/Fun34/SatP-like"/>
</dbReference>
<evidence type="ECO:0000256" key="3">
    <source>
        <dbReference type="ARBA" id="ARBA00022692"/>
    </source>
</evidence>
<feature type="transmembrane region" description="Helical" evidence="6">
    <location>
        <begin position="32"/>
        <end position="55"/>
    </location>
</feature>
<dbReference type="Proteomes" id="UP000774617">
    <property type="component" value="Unassembled WGS sequence"/>
</dbReference>
<keyword evidence="4 6" id="KW-1133">Transmembrane helix</keyword>
<keyword evidence="3 6" id="KW-0812">Transmembrane</keyword>
<gene>
    <name evidence="7" type="ORF">B0J12DRAFT_118020</name>
</gene>